<organism evidence="1 2">
    <name type="scientific">Manihot esculenta</name>
    <name type="common">Cassava</name>
    <name type="synonym">Jatropha manihot</name>
    <dbReference type="NCBI Taxonomy" id="3983"/>
    <lineage>
        <taxon>Eukaryota</taxon>
        <taxon>Viridiplantae</taxon>
        <taxon>Streptophyta</taxon>
        <taxon>Embryophyta</taxon>
        <taxon>Tracheophyta</taxon>
        <taxon>Spermatophyta</taxon>
        <taxon>Magnoliopsida</taxon>
        <taxon>eudicotyledons</taxon>
        <taxon>Gunneridae</taxon>
        <taxon>Pentapetalae</taxon>
        <taxon>rosids</taxon>
        <taxon>fabids</taxon>
        <taxon>Malpighiales</taxon>
        <taxon>Euphorbiaceae</taxon>
        <taxon>Crotonoideae</taxon>
        <taxon>Manihoteae</taxon>
        <taxon>Manihot</taxon>
    </lineage>
</organism>
<reference evidence="2" key="1">
    <citation type="journal article" date="2016" name="Nat. Biotechnol.">
        <title>Sequencing wild and cultivated cassava and related species reveals extensive interspecific hybridization and genetic diversity.</title>
        <authorList>
            <person name="Bredeson J.V."/>
            <person name="Lyons J.B."/>
            <person name="Prochnik S.E."/>
            <person name="Wu G.A."/>
            <person name="Ha C.M."/>
            <person name="Edsinger-Gonzales E."/>
            <person name="Grimwood J."/>
            <person name="Schmutz J."/>
            <person name="Rabbi I.Y."/>
            <person name="Egesi C."/>
            <person name="Nauluvula P."/>
            <person name="Lebot V."/>
            <person name="Ndunguru J."/>
            <person name="Mkamilo G."/>
            <person name="Bart R.S."/>
            <person name="Setter T.L."/>
            <person name="Gleadow R.M."/>
            <person name="Kulakow P."/>
            <person name="Ferguson M.E."/>
            <person name="Rounsley S."/>
            <person name="Rokhsar D.S."/>
        </authorList>
    </citation>
    <scope>NUCLEOTIDE SEQUENCE [LARGE SCALE GENOMIC DNA]</scope>
    <source>
        <strain evidence="2">cv. AM560-2</strain>
    </source>
</reference>
<accession>A0ACB7HBQ6</accession>
<evidence type="ECO:0000313" key="1">
    <source>
        <dbReference type="EMBL" id="KAG8650192.1"/>
    </source>
</evidence>
<protein>
    <submittedName>
        <fullName evidence="1">Uncharacterized protein</fullName>
    </submittedName>
</protein>
<comment type="caution">
    <text evidence="1">The sequence shown here is derived from an EMBL/GenBank/DDBJ whole genome shotgun (WGS) entry which is preliminary data.</text>
</comment>
<dbReference type="EMBL" id="CM004393">
    <property type="protein sequence ID" value="KAG8650192.1"/>
    <property type="molecule type" value="Genomic_DNA"/>
</dbReference>
<sequence length="1319" mass="149749">MEIATTIGGAILAPVFTALIDQLGSQNLLNYAREGKVLTELNKWKEMLEEIYVVLDDAEEQQMTNKLVKIWADKLRDLAYDVEDILDEFDIEARRRKMKAGESKVRKLIPSYVGMTFRAEMVSKIKEITARLEEIRSQKNRLDLRVIAGERSSKVRERRPTTSVVNKEEIYGRQEDKKAMLEFLNNESSDARVSVISITGMGGLGKTTLAQLLFNEAKLNFDLTAWVLVGDDFDVFRISQTIFQWFGGDFDGKDLNLLQVRLKEKLSDKKFFIVLDDVWNEKYEDWNLFRGPFEYGARGSRIIVTTRSERVSQMMGSVQSYPLKQLSYDDCLSVFVQHALGATNFDEHLDLKAIGEKIVERCQGLPLAAQAIGGVLRGERNLTVWEKLLSSDIWEDKTDVLPALRLSYHHLPSNLKRCFAYCAIFPKDYEFDENELVLQWMAEGFLQQQKEMKQMEELGHEYFQDLLLRSFFQQSTSNKSLYVMHDLINDLALSISREVCFCLNLDDKSKGIKSYSKVRHSAFTRNFQDIFQRFEVFNETNNLRTFSALPKFPKGYVYRLASNVVHDLVPRLKRLRVLSLSGYLFEGLPNSVGDLKHLRYLNLSYTNIERLPKSLSNLWNLQTLKLCECRDLIELHAGIGNLINLMHLDLSGTYHLLEMPREIASLTNLQTLSKFIVGKGDGPGIKELMKFPNLKGQLQIEGLHNVVDIQEAELADLKKKEGLDELALLWTDNLHETRSAEDELWVLSFLQPHQKLGKLLIKFYGGKKFPSWIGDPSFTNMVDVELCSCPNITTLPPLGGLPKLSKLIIEGMGGVKQVGVEFYGDNSSSLQPFPSLETLQIENMLELKQWACSDGLNEAGNFPKLCELRIINCPKLEGKLPSCLPSLKELNIEECQEMLLLSVPDLASLTNLKIRRISRLANLDKVVTQALVALKYLVIDYCDQLMCLWQDSTNLDELACLNHLMINGCRKLVSLVEGEEGLLPCNLEVLSIFGCHELENLPNGLCSLSSLGDLRISYCPKLASFPARGLPYALKRLYIFCCNSLESMPESIMQASDARNQTTHLEDLSVMECPFLASLPCGEFPHSVKSIKFCHWTTKSLESLDDRFSHLIELEIRDSPKLENFPESGLAIPNLRFFKIAKCGNLKSLPNRFQNLKSLTYLGIRNCGSVVSFPEGGLPPNLIRLEISYCENLAQPMFEWRLKRLTSLTNLTISGTSPSTDMVSFPDEEGQLLPSSLTFLSVDALKNLKSISRGLHKLTSLKKLQILYCPKLRSLPKEGLLAKLGTVYIIGCPLLQKRCTKKKGKYWPFIANIPQLEIH</sequence>
<dbReference type="Proteomes" id="UP000091857">
    <property type="component" value="Chromosome 7"/>
</dbReference>
<keyword evidence="2" id="KW-1185">Reference proteome</keyword>
<name>A0ACB7HBQ6_MANES</name>
<proteinExistence type="predicted"/>
<evidence type="ECO:0000313" key="2">
    <source>
        <dbReference type="Proteomes" id="UP000091857"/>
    </source>
</evidence>
<gene>
    <name evidence="1" type="ORF">MANES_07G011300v8</name>
</gene>